<gene>
    <name evidence="3" type="ORF">PG991_010046</name>
</gene>
<accession>A0ABR1RHB7</accession>
<dbReference type="EMBL" id="JAQQWI010000015">
    <property type="protein sequence ID" value="KAK8012671.1"/>
    <property type="molecule type" value="Genomic_DNA"/>
</dbReference>
<protein>
    <submittedName>
        <fullName evidence="3">Uncharacterized protein</fullName>
    </submittedName>
</protein>
<keyword evidence="2" id="KW-0472">Membrane</keyword>
<dbReference type="InterPro" id="IPR021838">
    <property type="entry name" value="DUF3431"/>
</dbReference>
<feature type="region of interest" description="Disordered" evidence="1">
    <location>
        <begin position="211"/>
        <end position="257"/>
    </location>
</feature>
<keyword evidence="4" id="KW-1185">Reference proteome</keyword>
<feature type="compositionally biased region" description="Basic and acidic residues" evidence="1">
    <location>
        <begin position="244"/>
        <end position="257"/>
    </location>
</feature>
<name>A0ABR1RHB7_9PEZI</name>
<dbReference type="Pfam" id="PF11913">
    <property type="entry name" value="DUF3431"/>
    <property type="match status" value="2"/>
</dbReference>
<feature type="transmembrane region" description="Helical" evidence="2">
    <location>
        <begin position="20"/>
        <end position="39"/>
    </location>
</feature>
<dbReference type="PANTHER" id="PTHR37490">
    <property type="entry name" value="EXPRESSED PROTEIN"/>
    <property type="match status" value="1"/>
</dbReference>
<keyword evidence="2" id="KW-0812">Transmembrane</keyword>
<comment type="caution">
    <text evidence="3">The sequence shown here is derived from an EMBL/GenBank/DDBJ whole genome shotgun (WGS) entry which is preliminary data.</text>
</comment>
<reference evidence="3 4" key="1">
    <citation type="submission" date="2023-01" db="EMBL/GenBank/DDBJ databases">
        <title>Analysis of 21 Apiospora genomes using comparative genomics revels a genus with tremendous synthesis potential of carbohydrate active enzymes and secondary metabolites.</title>
        <authorList>
            <person name="Sorensen T."/>
        </authorList>
    </citation>
    <scope>NUCLEOTIDE SEQUENCE [LARGE SCALE GENOMIC DNA]</scope>
    <source>
        <strain evidence="3 4">CBS 20057</strain>
    </source>
</reference>
<dbReference type="PANTHER" id="PTHR37490:SF3">
    <property type="entry name" value="DUF3431 DOMAIN CONTAINING PROTEIN"/>
    <property type="match status" value="1"/>
</dbReference>
<organism evidence="3 4">
    <name type="scientific">Apiospora marii</name>
    <dbReference type="NCBI Taxonomy" id="335849"/>
    <lineage>
        <taxon>Eukaryota</taxon>
        <taxon>Fungi</taxon>
        <taxon>Dikarya</taxon>
        <taxon>Ascomycota</taxon>
        <taxon>Pezizomycotina</taxon>
        <taxon>Sordariomycetes</taxon>
        <taxon>Xylariomycetidae</taxon>
        <taxon>Amphisphaeriales</taxon>
        <taxon>Apiosporaceae</taxon>
        <taxon>Apiospora</taxon>
    </lineage>
</organism>
<keyword evidence="2" id="KW-1133">Transmembrane helix</keyword>
<evidence type="ECO:0000313" key="4">
    <source>
        <dbReference type="Proteomes" id="UP001396898"/>
    </source>
</evidence>
<sequence>MAAAISKVPLLLQPRARTFFAVWSIVSLFLFLYHGVPALRYHLFQSSSSARPQYDFTEGLFDNTLLTAGSGTTAASNGAAAAVTVTSSRESRIADALRDRNVTVHLVLATRALDDVSWATEPGRLRIPGVANLRVVRYVSDAADAPYRPPVLHKGREALMYLTYLHDFYDDLPDVAILVHAEDYAWHAEPALGTSMSTMLSRFDLREVLEDDDTDYEAPEKTTKGRRKRPSNTPSSEHAPGQISERDSGVKERKDSGRRGYANLRTSWLHACPDWINTTKTPAESMKQEEPFMREAFLANFGPVFGDSEVSSQQQQKPPEEVPEILAGPCCSQFAVSRAAVRRRPRAQYKRSMDHLATTPWTDYIAGRTWEHLWPYLFRGAARDCPVEWKALCRLYGVCFATAEAQARWADRWREREALREPLEFWQELGHPRVAARARGRMRELGDWLRKELAAAVRRGEDVEGVGWDGVGDVYEF</sequence>
<evidence type="ECO:0000256" key="2">
    <source>
        <dbReference type="SAM" id="Phobius"/>
    </source>
</evidence>
<dbReference type="Proteomes" id="UP001396898">
    <property type="component" value="Unassembled WGS sequence"/>
</dbReference>
<proteinExistence type="predicted"/>
<evidence type="ECO:0000313" key="3">
    <source>
        <dbReference type="EMBL" id="KAK8012671.1"/>
    </source>
</evidence>
<evidence type="ECO:0000256" key="1">
    <source>
        <dbReference type="SAM" id="MobiDB-lite"/>
    </source>
</evidence>